<protein>
    <submittedName>
        <fullName evidence="2">Uncharacterized protein</fullName>
    </submittedName>
</protein>
<reference evidence="2 3" key="1">
    <citation type="submission" date="2020-08" db="EMBL/GenBank/DDBJ databases">
        <authorList>
            <person name="Newling K."/>
            <person name="Davey J."/>
            <person name="Forrester S."/>
        </authorList>
    </citation>
    <scope>NUCLEOTIDE SEQUENCE [LARGE SCALE GENOMIC DNA]</scope>
    <source>
        <strain evidence="3">Crithidia deanei Carvalho (ATCC PRA-265)</strain>
    </source>
</reference>
<dbReference type="AlphaFoldDB" id="A0A7G2C8S0"/>
<name>A0A7G2C8S0_9TRYP</name>
<dbReference type="EMBL" id="LR877149">
    <property type="protein sequence ID" value="CAD2215431.1"/>
    <property type="molecule type" value="Genomic_DNA"/>
</dbReference>
<sequence>MSRSLGESSRGGNAAPSFDEIVYEFTTKSSLSSKEKLKVLKSSAAVMEQLESEPVRQTILLSEKQKERAEAARLRSEKPRETTVHPGSYTTRAKYQGSMQSSMVEEPVRPSTTREVASSPLSYGNGGEQHGESHEERHRTGDHVPRR</sequence>
<dbReference type="VEuPathDB" id="TriTrypDB:ADEAN_000288600"/>
<proteinExistence type="predicted"/>
<feature type="region of interest" description="Disordered" evidence="1">
    <location>
        <begin position="62"/>
        <end position="147"/>
    </location>
</feature>
<accession>A0A7G2C8S0</accession>
<evidence type="ECO:0000313" key="3">
    <source>
        <dbReference type="Proteomes" id="UP000515908"/>
    </source>
</evidence>
<feature type="compositionally biased region" description="Basic and acidic residues" evidence="1">
    <location>
        <begin position="63"/>
        <end position="83"/>
    </location>
</feature>
<evidence type="ECO:0000313" key="2">
    <source>
        <dbReference type="EMBL" id="CAD2215431.1"/>
    </source>
</evidence>
<dbReference type="Proteomes" id="UP000515908">
    <property type="component" value="Chromosome 05"/>
</dbReference>
<feature type="compositionally biased region" description="Basic and acidic residues" evidence="1">
    <location>
        <begin position="129"/>
        <end position="147"/>
    </location>
</feature>
<feature type="compositionally biased region" description="Polar residues" evidence="1">
    <location>
        <begin position="88"/>
        <end position="103"/>
    </location>
</feature>
<organism evidence="2 3">
    <name type="scientific">Angomonas deanei</name>
    <dbReference type="NCBI Taxonomy" id="59799"/>
    <lineage>
        <taxon>Eukaryota</taxon>
        <taxon>Discoba</taxon>
        <taxon>Euglenozoa</taxon>
        <taxon>Kinetoplastea</taxon>
        <taxon>Metakinetoplastina</taxon>
        <taxon>Trypanosomatida</taxon>
        <taxon>Trypanosomatidae</taxon>
        <taxon>Strigomonadinae</taxon>
        <taxon>Angomonas</taxon>
    </lineage>
</organism>
<evidence type="ECO:0000256" key="1">
    <source>
        <dbReference type="SAM" id="MobiDB-lite"/>
    </source>
</evidence>
<feature type="compositionally biased region" description="Polar residues" evidence="1">
    <location>
        <begin position="110"/>
        <end position="122"/>
    </location>
</feature>
<gene>
    <name evidence="2" type="ORF">ADEAN_000288600</name>
</gene>
<keyword evidence="3" id="KW-1185">Reference proteome</keyword>